<proteinExistence type="predicted"/>
<protein>
    <submittedName>
        <fullName evidence="2">Secreted protein</fullName>
    </submittedName>
</protein>
<dbReference type="AlphaFoldDB" id="A0A0M3I6N0"/>
<dbReference type="WBParaSite" id="ALUE_0001273201-mRNA-1">
    <property type="protein sequence ID" value="ALUE_0001273201-mRNA-1"/>
    <property type="gene ID" value="ALUE_0001273201"/>
</dbReference>
<organism evidence="1 2">
    <name type="scientific">Ascaris lumbricoides</name>
    <name type="common">Giant roundworm</name>
    <dbReference type="NCBI Taxonomy" id="6252"/>
    <lineage>
        <taxon>Eukaryota</taxon>
        <taxon>Metazoa</taxon>
        <taxon>Ecdysozoa</taxon>
        <taxon>Nematoda</taxon>
        <taxon>Chromadorea</taxon>
        <taxon>Rhabditida</taxon>
        <taxon>Spirurina</taxon>
        <taxon>Ascaridomorpha</taxon>
        <taxon>Ascaridoidea</taxon>
        <taxon>Ascarididae</taxon>
        <taxon>Ascaris</taxon>
    </lineage>
</organism>
<reference evidence="2" key="1">
    <citation type="submission" date="2017-02" db="UniProtKB">
        <authorList>
            <consortium name="WormBaseParasite"/>
        </authorList>
    </citation>
    <scope>IDENTIFICATION</scope>
</reference>
<name>A0A0M3I6N0_ASCLU</name>
<evidence type="ECO:0000313" key="1">
    <source>
        <dbReference type="Proteomes" id="UP000036681"/>
    </source>
</evidence>
<keyword evidence="1" id="KW-1185">Reference proteome</keyword>
<accession>A0A0M3I6N0</accession>
<sequence>MHHIQQIGIVCMALRIALQQWAVFRGRRHRPPFVYNSTPSQQGWRRKKAHRIKASTWQAEKISCNFR</sequence>
<dbReference type="Proteomes" id="UP000036681">
    <property type="component" value="Unplaced"/>
</dbReference>
<evidence type="ECO:0000313" key="2">
    <source>
        <dbReference type="WBParaSite" id="ALUE_0001273201-mRNA-1"/>
    </source>
</evidence>